<dbReference type="InterPro" id="IPR001509">
    <property type="entry name" value="Epimerase_deHydtase"/>
</dbReference>
<proteinExistence type="predicted"/>
<name>A0ABW7X870_9NOCA</name>
<dbReference type="PANTHER" id="PTHR48079">
    <property type="entry name" value="PROTEIN YEEZ"/>
    <property type="match status" value="1"/>
</dbReference>
<gene>
    <name evidence="2" type="ORF">ACH49W_28410</name>
</gene>
<dbReference type="Gene3D" id="3.40.50.720">
    <property type="entry name" value="NAD(P)-binding Rossmann-like Domain"/>
    <property type="match status" value="1"/>
</dbReference>
<evidence type="ECO:0000259" key="1">
    <source>
        <dbReference type="Pfam" id="PF01370"/>
    </source>
</evidence>
<evidence type="ECO:0000313" key="3">
    <source>
        <dbReference type="Proteomes" id="UP001611415"/>
    </source>
</evidence>
<dbReference type="Pfam" id="PF01370">
    <property type="entry name" value="Epimerase"/>
    <property type="match status" value="1"/>
</dbReference>
<reference evidence="2 3" key="1">
    <citation type="submission" date="2024-10" db="EMBL/GenBank/DDBJ databases">
        <title>The Natural Products Discovery Center: Release of the First 8490 Sequenced Strains for Exploring Actinobacteria Biosynthetic Diversity.</title>
        <authorList>
            <person name="Kalkreuter E."/>
            <person name="Kautsar S.A."/>
            <person name="Yang D."/>
            <person name="Bader C.D."/>
            <person name="Teijaro C.N."/>
            <person name="Fluegel L."/>
            <person name="Davis C.M."/>
            <person name="Simpson J.R."/>
            <person name="Lauterbach L."/>
            <person name="Steele A.D."/>
            <person name="Gui C."/>
            <person name="Meng S."/>
            <person name="Li G."/>
            <person name="Viehrig K."/>
            <person name="Ye F."/>
            <person name="Su P."/>
            <person name="Kiefer A.F."/>
            <person name="Nichols A."/>
            <person name="Cepeda A.J."/>
            <person name="Yan W."/>
            <person name="Fan B."/>
            <person name="Jiang Y."/>
            <person name="Adhikari A."/>
            <person name="Zheng C.-J."/>
            <person name="Schuster L."/>
            <person name="Cowan T.M."/>
            <person name="Smanski M.J."/>
            <person name="Chevrette M.G."/>
            <person name="De Carvalho L.P.S."/>
            <person name="Shen B."/>
        </authorList>
    </citation>
    <scope>NUCLEOTIDE SEQUENCE [LARGE SCALE GENOMIC DNA]</scope>
    <source>
        <strain evidence="2 3">NPDC019275</strain>
    </source>
</reference>
<dbReference type="InterPro" id="IPR051783">
    <property type="entry name" value="NAD(P)-dependent_oxidoreduct"/>
</dbReference>
<dbReference type="Proteomes" id="UP001611415">
    <property type="component" value="Unassembled WGS sequence"/>
</dbReference>
<protein>
    <submittedName>
        <fullName evidence="2">NAD-dependent epimerase/dehydratase family protein</fullName>
    </submittedName>
</protein>
<accession>A0ABW7X870</accession>
<sequence>MRVVVVGATGNIGTSVVSALAGEPAVTSVLGVARRGPSTLPPGVEFAGADVRGDDLAPLFRNADAVVHLAWLFQPTHRPEVTWRANVIGTQRVLTAVAAAGVPAVVCASSIGAYSPARDDRPVDESWPTDGWPLAAYTREKAYVERVLDAFATEHPETRVVRMRPSFVFQRASASEQRRLFAGPLVPHPLVRPGVVPILPLPRGLRMQALHSHDAGRAFARAVVSEVDGAFNIAADPVLDRERLGEIFGARTVEVPPSAVRAALTTAWRLRLAPTPPGLFDALLRLPIMDTSRARTELDWTPRHTATDTLREMLDGFQANAGGDTPPLAPDAGGRWRIREFASGVGGRDPVDQWGAAAAH</sequence>
<feature type="domain" description="NAD-dependent epimerase/dehydratase" evidence="1">
    <location>
        <begin position="3"/>
        <end position="169"/>
    </location>
</feature>
<comment type="caution">
    <text evidence="2">The sequence shown here is derived from an EMBL/GenBank/DDBJ whole genome shotgun (WGS) entry which is preliminary data.</text>
</comment>
<organism evidence="2 3">
    <name type="scientific">Nocardia xishanensis</name>
    <dbReference type="NCBI Taxonomy" id="238964"/>
    <lineage>
        <taxon>Bacteria</taxon>
        <taxon>Bacillati</taxon>
        <taxon>Actinomycetota</taxon>
        <taxon>Actinomycetes</taxon>
        <taxon>Mycobacteriales</taxon>
        <taxon>Nocardiaceae</taxon>
        <taxon>Nocardia</taxon>
    </lineage>
</organism>
<dbReference type="InterPro" id="IPR036291">
    <property type="entry name" value="NAD(P)-bd_dom_sf"/>
</dbReference>
<evidence type="ECO:0000313" key="2">
    <source>
        <dbReference type="EMBL" id="MFI2477316.1"/>
    </source>
</evidence>
<dbReference type="SUPFAM" id="SSF51735">
    <property type="entry name" value="NAD(P)-binding Rossmann-fold domains"/>
    <property type="match status" value="1"/>
</dbReference>
<dbReference type="PANTHER" id="PTHR48079:SF6">
    <property type="entry name" value="NAD(P)-BINDING DOMAIN-CONTAINING PROTEIN-RELATED"/>
    <property type="match status" value="1"/>
</dbReference>
<dbReference type="RefSeq" id="WP_357410335.1">
    <property type="nucleotide sequence ID" value="NZ_JBEYCD010000019.1"/>
</dbReference>
<keyword evidence="3" id="KW-1185">Reference proteome</keyword>
<dbReference type="EMBL" id="JBIRYO010000023">
    <property type="protein sequence ID" value="MFI2477316.1"/>
    <property type="molecule type" value="Genomic_DNA"/>
</dbReference>